<organism evidence="1 2">
    <name type="scientific">Juglans regia</name>
    <name type="common">English walnut</name>
    <dbReference type="NCBI Taxonomy" id="51240"/>
    <lineage>
        <taxon>Eukaryota</taxon>
        <taxon>Viridiplantae</taxon>
        <taxon>Streptophyta</taxon>
        <taxon>Embryophyta</taxon>
        <taxon>Tracheophyta</taxon>
        <taxon>Spermatophyta</taxon>
        <taxon>Magnoliopsida</taxon>
        <taxon>eudicotyledons</taxon>
        <taxon>Gunneridae</taxon>
        <taxon>Pentapetalae</taxon>
        <taxon>rosids</taxon>
        <taxon>fabids</taxon>
        <taxon>Fagales</taxon>
        <taxon>Juglandaceae</taxon>
        <taxon>Juglans</taxon>
    </lineage>
</organism>
<proteinExistence type="predicted"/>
<dbReference type="SUPFAM" id="SSF46774">
    <property type="entry name" value="ARID-like"/>
    <property type="match status" value="1"/>
</dbReference>
<dbReference type="Gramene" id="Jr07_06960_p1">
    <property type="protein sequence ID" value="cds.Jr07_06960_p1"/>
    <property type="gene ID" value="Jr07_06960"/>
</dbReference>
<dbReference type="InterPro" id="IPR036431">
    <property type="entry name" value="ARID_dom_sf"/>
</dbReference>
<evidence type="ECO:0000313" key="1">
    <source>
        <dbReference type="EMBL" id="KAF5464300.1"/>
    </source>
</evidence>
<dbReference type="GO" id="GO:0003677">
    <property type="term" value="F:DNA binding"/>
    <property type="evidence" value="ECO:0007669"/>
    <property type="project" value="InterPro"/>
</dbReference>
<reference evidence="1" key="1">
    <citation type="submission" date="2015-10" db="EMBL/GenBank/DDBJ databases">
        <authorList>
            <person name="Martinez-Garcia P.J."/>
            <person name="Crepeau M.W."/>
            <person name="Puiu D."/>
            <person name="Gonzalez-Ibeas D."/>
            <person name="Whalen J."/>
            <person name="Stevens K."/>
            <person name="Paul R."/>
            <person name="Butterfield T."/>
            <person name="Britton M."/>
            <person name="Reagan R."/>
            <person name="Chakraborty S."/>
            <person name="Walawage S.L."/>
            <person name="Vasquez-Gross H.A."/>
            <person name="Cardeno C."/>
            <person name="Famula R."/>
            <person name="Pratt K."/>
            <person name="Kuruganti S."/>
            <person name="Aradhya M.K."/>
            <person name="Leslie C.A."/>
            <person name="Dandekar A.M."/>
            <person name="Salzberg S.L."/>
            <person name="Wegrzyn J.L."/>
            <person name="Langley C.H."/>
            <person name="Neale D.B."/>
        </authorList>
    </citation>
    <scope>NUCLEOTIDE SEQUENCE</scope>
    <source>
        <tissue evidence="1">Leaves</tissue>
    </source>
</reference>
<name>A0A834CSA1_JUGRE</name>
<dbReference type="Proteomes" id="UP000619265">
    <property type="component" value="Unassembled WGS sequence"/>
</dbReference>
<protein>
    <submittedName>
        <fullName evidence="1">Uncharacterized protein</fullName>
    </submittedName>
</protein>
<reference evidence="1" key="2">
    <citation type="submission" date="2020-03" db="EMBL/GenBank/DDBJ databases">
        <title>Walnut 2.0.</title>
        <authorList>
            <person name="Marrano A."/>
            <person name="Britton M."/>
            <person name="Zimin A.V."/>
            <person name="Zaini P.A."/>
            <person name="Workman R."/>
            <person name="Puiu D."/>
            <person name="Bianco L."/>
            <person name="Allen B.J."/>
            <person name="Troggio M."/>
            <person name="Leslie C.A."/>
            <person name="Timp W."/>
            <person name="Dendekar A."/>
            <person name="Salzberg S.L."/>
            <person name="Neale D.B."/>
        </authorList>
    </citation>
    <scope>NUCLEOTIDE SEQUENCE</scope>
    <source>
        <tissue evidence="1">Leaves</tissue>
    </source>
</reference>
<dbReference type="AlphaFoldDB" id="A0A834CSA1"/>
<evidence type="ECO:0000313" key="2">
    <source>
        <dbReference type="Proteomes" id="UP000619265"/>
    </source>
</evidence>
<comment type="caution">
    <text evidence="1">The sequence shown here is derived from an EMBL/GenBank/DDBJ whole genome shotgun (WGS) entry which is preliminary data.</text>
</comment>
<sequence>MAGWWMLAHDGSALDCAKSPRKKLKQNVFWVDLEQALEGSEKASRTCVEGEREPEKLRCEFKYFLRGIRKEICAEDPLPLLPPMFEDGRRVNLLKLFWVMRERGGCDAVSEKSCGFRWPKSPGCWVRIFPRR</sequence>
<dbReference type="EMBL" id="LIHL02000007">
    <property type="protein sequence ID" value="KAF5464300.1"/>
    <property type="molecule type" value="Genomic_DNA"/>
</dbReference>
<gene>
    <name evidence="1" type="ORF">F2P56_014387</name>
</gene>
<accession>A0A834CSA1</accession>